<comment type="caution">
    <text evidence="1">The sequence shown here is derived from an EMBL/GenBank/DDBJ whole genome shotgun (WGS) entry which is preliminary data.</text>
</comment>
<gene>
    <name evidence="1" type="ORF">FHS40_008601</name>
</gene>
<evidence type="ECO:0000313" key="2">
    <source>
        <dbReference type="Proteomes" id="UP000549009"/>
    </source>
</evidence>
<protein>
    <submittedName>
        <fullName evidence="1">Uncharacterized protein</fullName>
    </submittedName>
</protein>
<organism evidence="1 2">
    <name type="scientific">Streptomyces spectabilis</name>
    <dbReference type="NCBI Taxonomy" id="68270"/>
    <lineage>
        <taxon>Bacteria</taxon>
        <taxon>Bacillati</taxon>
        <taxon>Actinomycetota</taxon>
        <taxon>Actinomycetes</taxon>
        <taxon>Kitasatosporales</taxon>
        <taxon>Streptomycetaceae</taxon>
        <taxon>Streptomyces</taxon>
    </lineage>
</organism>
<dbReference type="AlphaFoldDB" id="A0A7W8B363"/>
<dbReference type="RefSeq" id="WP_229879736.1">
    <property type="nucleotide sequence ID" value="NZ_BMSQ01000033.1"/>
</dbReference>
<accession>A0A7W8B363</accession>
<dbReference type="Proteomes" id="UP000549009">
    <property type="component" value="Unassembled WGS sequence"/>
</dbReference>
<keyword evidence="2" id="KW-1185">Reference proteome</keyword>
<evidence type="ECO:0000313" key="1">
    <source>
        <dbReference type="EMBL" id="MBB5109473.1"/>
    </source>
</evidence>
<proteinExistence type="predicted"/>
<reference evidence="1 2" key="1">
    <citation type="submission" date="2020-08" db="EMBL/GenBank/DDBJ databases">
        <title>Genomic Encyclopedia of Type Strains, Phase III (KMG-III): the genomes of soil and plant-associated and newly described type strains.</title>
        <authorList>
            <person name="Whitman W."/>
        </authorList>
    </citation>
    <scope>NUCLEOTIDE SEQUENCE [LARGE SCALE GENOMIC DNA]</scope>
    <source>
        <strain evidence="1 2">CECT 3146</strain>
    </source>
</reference>
<name>A0A7W8B363_STRST</name>
<dbReference type="EMBL" id="JACHJD010000028">
    <property type="protein sequence ID" value="MBB5109473.1"/>
    <property type="molecule type" value="Genomic_DNA"/>
</dbReference>
<sequence>MTHNFGLYLTLELGDYYGSPSDSWPAGSWSASTEHVIPFFTIVVNELGADRAAHWFIAAEKAHKHVAAADQARDHQFGFAAHLNTEIGDDREPSLPCAAAWEAMKALYELVRRDAAADPSVLFNCAVLASGRKSGRTDQRLVAAPASA</sequence>